<dbReference type="EMBL" id="BSFM01000021">
    <property type="protein sequence ID" value="GLK86630.1"/>
    <property type="molecule type" value="Genomic_DNA"/>
</dbReference>
<sequence length="60" mass="6897">MSARLSCCVPFCRKTRRSEDEDAEWLCAPHYRLASAAARTEYDEAWKRAEAEDKRTDAGD</sequence>
<organism evidence="1 2">
    <name type="scientific">Ancylobacter defluvii</name>
    <dbReference type="NCBI Taxonomy" id="1282440"/>
    <lineage>
        <taxon>Bacteria</taxon>
        <taxon>Pseudomonadati</taxon>
        <taxon>Pseudomonadota</taxon>
        <taxon>Alphaproteobacteria</taxon>
        <taxon>Hyphomicrobiales</taxon>
        <taxon>Xanthobacteraceae</taxon>
        <taxon>Ancylobacter</taxon>
    </lineage>
</organism>
<gene>
    <name evidence="1" type="ORF">GCM10017653_47000</name>
</gene>
<accession>A0A9W6K2P0</accession>
<dbReference type="AlphaFoldDB" id="A0A9W6K2P0"/>
<evidence type="ECO:0000313" key="2">
    <source>
        <dbReference type="Proteomes" id="UP001143330"/>
    </source>
</evidence>
<name>A0A9W6K2P0_9HYPH</name>
<protein>
    <submittedName>
        <fullName evidence="1">Uncharacterized protein</fullName>
    </submittedName>
</protein>
<proteinExistence type="predicted"/>
<keyword evidence="2" id="KW-1185">Reference proteome</keyword>
<comment type="caution">
    <text evidence="1">The sequence shown here is derived from an EMBL/GenBank/DDBJ whole genome shotgun (WGS) entry which is preliminary data.</text>
</comment>
<evidence type="ECO:0000313" key="1">
    <source>
        <dbReference type="EMBL" id="GLK86630.1"/>
    </source>
</evidence>
<reference evidence="1" key="2">
    <citation type="submission" date="2023-01" db="EMBL/GenBank/DDBJ databases">
        <authorList>
            <person name="Sun Q."/>
            <person name="Evtushenko L."/>
        </authorList>
    </citation>
    <scope>NUCLEOTIDE SEQUENCE</scope>
    <source>
        <strain evidence="1">VKM B-2789</strain>
    </source>
</reference>
<reference evidence="1" key="1">
    <citation type="journal article" date="2014" name="Int. J. Syst. Evol. Microbiol.">
        <title>Complete genome sequence of Corynebacterium casei LMG S-19264T (=DSM 44701T), isolated from a smear-ripened cheese.</title>
        <authorList>
            <consortium name="US DOE Joint Genome Institute (JGI-PGF)"/>
            <person name="Walter F."/>
            <person name="Albersmeier A."/>
            <person name="Kalinowski J."/>
            <person name="Ruckert C."/>
        </authorList>
    </citation>
    <scope>NUCLEOTIDE SEQUENCE</scope>
    <source>
        <strain evidence="1">VKM B-2789</strain>
    </source>
</reference>
<dbReference type="Proteomes" id="UP001143330">
    <property type="component" value="Unassembled WGS sequence"/>
</dbReference>